<evidence type="ECO:0000256" key="1">
    <source>
        <dbReference type="ARBA" id="ARBA00001974"/>
    </source>
</evidence>
<comment type="cofactor">
    <cofactor evidence="1">
        <name>FAD</name>
        <dbReference type="ChEBI" id="CHEBI:57692"/>
    </cofactor>
</comment>
<name>A0A7Y8L0K4_9BURK</name>
<dbReference type="RefSeq" id="WP_177138799.1">
    <property type="nucleotide sequence ID" value="NZ_VYGV01000026.1"/>
</dbReference>
<dbReference type="PANTHER" id="PTHR42913">
    <property type="entry name" value="APOPTOSIS-INDUCING FACTOR 1"/>
    <property type="match status" value="1"/>
</dbReference>
<dbReference type="Proteomes" id="UP000545507">
    <property type="component" value="Unassembled WGS sequence"/>
</dbReference>
<evidence type="ECO:0000259" key="5">
    <source>
        <dbReference type="Pfam" id="PF07992"/>
    </source>
</evidence>
<comment type="caution">
    <text evidence="6">The sequence shown here is derived from an EMBL/GenBank/DDBJ whole genome shotgun (WGS) entry which is preliminary data.</text>
</comment>
<evidence type="ECO:0000313" key="6">
    <source>
        <dbReference type="EMBL" id="NWF48268.1"/>
    </source>
</evidence>
<keyword evidence="4" id="KW-0560">Oxidoreductase</keyword>
<evidence type="ECO:0000313" key="7">
    <source>
        <dbReference type="Proteomes" id="UP000545507"/>
    </source>
</evidence>
<accession>A0A7Y8L0K4</accession>
<gene>
    <name evidence="6" type="ORF">F3K02_23880</name>
</gene>
<keyword evidence="2" id="KW-0285">Flavoprotein</keyword>
<evidence type="ECO:0000256" key="4">
    <source>
        <dbReference type="ARBA" id="ARBA00023002"/>
    </source>
</evidence>
<sequence>MHHGIEKLLLLGAGHAHVQVLAQLARQRPADLDVTVLTPYPYQTCSAMVPGLVAGRYSEADCQIPLDPLIRAAGAKWLQGRCTGLDAAAQTVMAASTGKNKELPPELRYDLLSIDTGAVIDRSRLEAEMPGASERALIVRPTEVFASLWPRVLDMAREKPLSIAVIGAGAAGLELLFAAEQRLREAGFQATQFTLLTGDADIAAHYPAGVRRRVLRRLKQRGITVLRETCTGIGPQGLQLGSGATLLCDVPLLAIGAHAPAWLQGSGLALSDTGQVLVNAFQQSPSHANVFAAGDVCTRADRPHAQSGVYAVRAGPPLAANLLAAHEGQSLKAHHPPANTLNLLSCGAGHAIATWGPLHAEGAWAWRWKDRIDRAFMARYTPPATAPRADHAQPQPR</sequence>
<dbReference type="PANTHER" id="PTHR42913:SF9">
    <property type="entry name" value="SLR1591 PROTEIN"/>
    <property type="match status" value="1"/>
</dbReference>
<protein>
    <submittedName>
        <fullName evidence="6">Pyridine nucleotide-disulfide oxidoreductase</fullName>
    </submittedName>
</protein>
<dbReference type="AlphaFoldDB" id="A0A7Y8L0K4"/>
<dbReference type="InterPro" id="IPR036188">
    <property type="entry name" value="FAD/NAD-bd_sf"/>
</dbReference>
<proteinExistence type="predicted"/>
<dbReference type="InterPro" id="IPR023753">
    <property type="entry name" value="FAD/NAD-binding_dom"/>
</dbReference>
<keyword evidence="3" id="KW-0274">FAD</keyword>
<keyword evidence="7" id="KW-1185">Reference proteome</keyword>
<dbReference type="GO" id="GO:0003955">
    <property type="term" value="F:NAD(P)H dehydrogenase (quinone) activity"/>
    <property type="evidence" value="ECO:0007669"/>
    <property type="project" value="TreeGrafter"/>
</dbReference>
<evidence type="ECO:0000256" key="3">
    <source>
        <dbReference type="ARBA" id="ARBA00022827"/>
    </source>
</evidence>
<dbReference type="InterPro" id="IPR051169">
    <property type="entry name" value="NADH-Q_oxidoreductase"/>
</dbReference>
<evidence type="ECO:0000256" key="2">
    <source>
        <dbReference type="ARBA" id="ARBA00022630"/>
    </source>
</evidence>
<organism evidence="6 7">
    <name type="scientific">Hydrogenophaga aromaticivorans</name>
    <dbReference type="NCBI Taxonomy" id="2610898"/>
    <lineage>
        <taxon>Bacteria</taxon>
        <taxon>Pseudomonadati</taxon>
        <taxon>Pseudomonadota</taxon>
        <taxon>Betaproteobacteria</taxon>
        <taxon>Burkholderiales</taxon>
        <taxon>Comamonadaceae</taxon>
        <taxon>Hydrogenophaga</taxon>
    </lineage>
</organism>
<reference evidence="6 7" key="1">
    <citation type="submission" date="2019-09" db="EMBL/GenBank/DDBJ databases">
        <title>Hydrogenophaga aromatica sp. nov., isolated from a para-xylene-degrading enrichment culture.</title>
        <authorList>
            <person name="Tancsics A."/>
            <person name="Banerjee S."/>
        </authorList>
    </citation>
    <scope>NUCLEOTIDE SEQUENCE [LARGE SCALE GENOMIC DNA]</scope>
    <source>
        <strain evidence="6 7">D2P1</strain>
    </source>
</reference>
<dbReference type="Pfam" id="PF07992">
    <property type="entry name" value="Pyr_redox_2"/>
    <property type="match status" value="1"/>
</dbReference>
<dbReference type="PRINTS" id="PR00368">
    <property type="entry name" value="FADPNR"/>
</dbReference>
<dbReference type="EMBL" id="VYGV01000026">
    <property type="protein sequence ID" value="NWF48268.1"/>
    <property type="molecule type" value="Genomic_DNA"/>
</dbReference>
<dbReference type="GO" id="GO:0019646">
    <property type="term" value="P:aerobic electron transport chain"/>
    <property type="evidence" value="ECO:0007669"/>
    <property type="project" value="TreeGrafter"/>
</dbReference>
<dbReference type="Gene3D" id="3.50.50.100">
    <property type="match status" value="1"/>
</dbReference>
<dbReference type="SUPFAM" id="SSF51905">
    <property type="entry name" value="FAD/NAD(P)-binding domain"/>
    <property type="match status" value="2"/>
</dbReference>
<feature type="domain" description="FAD/NAD(P)-binding" evidence="5">
    <location>
        <begin position="8"/>
        <end position="302"/>
    </location>
</feature>